<proteinExistence type="predicted"/>
<name>E6LGI2_ENTI1</name>
<accession>E6LGI2</accession>
<evidence type="ECO:0000313" key="1">
    <source>
        <dbReference type="EMBL" id="EFU73687.1"/>
    </source>
</evidence>
<gene>
    <name evidence="1" type="ORF">HMPREF9088_1472</name>
</gene>
<keyword evidence="2" id="KW-1185">Reference proteome</keyword>
<dbReference type="Proteomes" id="UP000010296">
    <property type="component" value="Unassembled WGS sequence"/>
</dbReference>
<evidence type="ECO:0000313" key="2">
    <source>
        <dbReference type="Proteomes" id="UP000010296"/>
    </source>
</evidence>
<dbReference type="eggNOG" id="COG2826">
    <property type="taxonomic scope" value="Bacteria"/>
</dbReference>
<protein>
    <submittedName>
        <fullName evidence="1">Uncharacterized protein</fullName>
    </submittedName>
</protein>
<dbReference type="HOGENOM" id="CLU_1692787_0_0_9"/>
<dbReference type="STRING" id="888064.HMPREF9088_1472"/>
<dbReference type="AlphaFoldDB" id="E6LGI2"/>
<dbReference type="EMBL" id="AEPV01000062">
    <property type="protein sequence ID" value="EFU73687.1"/>
    <property type="molecule type" value="Genomic_DNA"/>
</dbReference>
<comment type="caution">
    <text evidence="1">The sequence shown here is derived from an EMBL/GenBank/DDBJ whole genome shotgun (WGS) entry which is preliminary data.</text>
</comment>
<organism evidence="1 2">
    <name type="scientific">Enterococcus italicus (strain DSM 15952 / CCUG 50447 / LMG 22039 / TP 1.5)</name>
    <dbReference type="NCBI Taxonomy" id="888064"/>
    <lineage>
        <taxon>Bacteria</taxon>
        <taxon>Bacillati</taxon>
        <taxon>Bacillota</taxon>
        <taxon>Bacilli</taxon>
        <taxon>Lactobacillales</taxon>
        <taxon>Enterococcaceae</taxon>
        <taxon>Enterococcus</taxon>
    </lineage>
</organism>
<sequence length="155" mass="18153">MSNRQVTKKIGVAPQTIRNEFKRGDLKQVKLINGKTRYFTDYNAEFAQNMYQINRLNCHRKEKFPKARAFLSFFVYLFKTKGYSPDVTVGVAKCHSLFASEEMVSTTTLYKIIDDQRLEVRNIDLEMKMKRCITKKHPEKIGKYWGKASKSVQLL</sequence>
<reference evidence="1 2" key="1">
    <citation type="submission" date="2010-12" db="EMBL/GenBank/DDBJ databases">
        <authorList>
            <person name="Muzny D."/>
            <person name="Qin X."/>
            <person name="Deng J."/>
            <person name="Jiang H."/>
            <person name="Liu Y."/>
            <person name="Qu J."/>
            <person name="Song X.-Z."/>
            <person name="Zhang L."/>
            <person name="Thornton R."/>
            <person name="Coyle M."/>
            <person name="Francisco L."/>
            <person name="Jackson L."/>
            <person name="Javaid M."/>
            <person name="Korchina V."/>
            <person name="Kovar C."/>
            <person name="Mata R."/>
            <person name="Mathew T."/>
            <person name="Ngo R."/>
            <person name="Nguyen L."/>
            <person name="Nguyen N."/>
            <person name="Okwuonu G."/>
            <person name="Ongeri F."/>
            <person name="Pham C."/>
            <person name="Simmons D."/>
            <person name="Wilczek-Boney K."/>
            <person name="Hale W."/>
            <person name="Jakkamsetti A."/>
            <person name="Pham P."/>
            <person name="Ruth R."/>
            <person name="San Lucas F."/>
            <person name="Warren J."/>
            <person name="Zhang J."/>
            <person name="Zhao Z."/>
            <person name="Zhou C."/>
            <person name="Zhu D."/>
            <person name="Lee S."/>
            <person name="Bess C."/>
            <person name="Blankenburg K."/>
            <person name="Forbes L."/>
            <person name="Fu Q."/>
            <person name="Gubbala S."/>
            <person name="Hirani K."/>
            <person name="Jayaseelan J.C."/>
            <person name="Lara F."/>
            <person name="Munidasa M."/>
            <person name="Palculict T."/>
            <person name="Patil S."/>
            <person name="Pu L.-L."/>
            <person name="Saada N."/>
            <person name="Tang L."/>
            <person name="Weissenberger G."/>
            <person name="Zhu Y."/>
            <person name="Hemphill L."/>
            <person name="Shang Y."/>
            <person name="Youmans B."/>
            <person name="Ayvaz T."/>
            <person name="Ross M."/>
            <person name="Santibanez J."/>
            <person name="Aqrawi P."/>
            <person name="Gross S."/>
            <person name="Joshi V."/>
            <person name="Fowler G."/>
            <person name="Nazareth L."/>
            <person name="Reid J."/>
            <person name="Worley K."/>
            <person name="Petrosino J."/>
            <person name="Highlander S."/>
            <person name="Gibbs R."/>
        </authorList>
    </citation>
    <scope>NUCLEOTIDE SEQUENCE [LARGE SCALE GENOMIC DNA]</scope>
    <source>
        <strain evidence="2">DSM 15952 / CCUG 50447 / LMG 22039 / TP 1.5</strain>
    </source>
</reference>
<dbReference type="PATRIC" id="fig|888064.11.peg.1846"/>